<keyword evidence="2" id="KW-1185">Reference proteome</keyword>
<dbReference type="EMBL" id="VSRL01000080">
    <property type="protein sequence ID" value="NKE59333.1"/>
    <property type="molecule type" value="Genomic_DNA"/>
</dbReference>
<sequence>MDSAELIERLRREGGFRLLPLLGNTGQVAGVHLSRFLPGGQLDVIQAWDERWAAYARMPDSLDAGAPFLGPLGSIVRSGSFARVVAPLLPLQSGIAGGAGHGEG</sequence>
<name>A0ABX1FK19_9PSEU</name>
<reference evidence="1 2" key="1">
    <citation type="submission" date="2019-08" db="EMBL/GenBank/DDBJ databases">
        <title>Lentzea from Indian Himalayas.</title>
        <authorList>
            <person name="Mandal S."/>
            <person name="Mallick Gupta A."/>
            <person name="Maiti P.K."/>
            <person name="Sarkar J."/>
            <person name="Mandal S."/>
        </authorList>
    </citation>
    <scope>NUCLEOTIDE SEQUENCE [LARGE SCALE GENOMIC DNA]</scope>
    <source>
        <strain evidence="1 2">PSKA42</strain>
    </source>
</reference>
<accession>A0ABX1FK19</accession>
<dbReference type="Proteomes" id="UP001515943">
    <property type="component" value="Unassembled WGS sequence"/>
</dbReference>
<evidence type="ECO:0000313" key="1">
    <source>
        <dbReference type="EMBL" id="NKE59333.1"/>
    </source>
</evidence>
<evidence type="ECO:0000313" key="2">
    <source>
        <dbReference type="Proteomes" id="UP001515943"/>
    </source>
</evidence>
<proteinExistence type="predicted"/>
<dbReference type="RefSeq" id="WP_167975996.1">
    <property type="nucleotide sequence ID" value="NZ_VSRL01000080.1"/>
</dbReference>
<organism evidence="1 2">
    <name type="scientific">Lentzea indica</name>
    <dbReference type="NCBI Taxonomy" id="2604800"/>
    <lineage>
        <taxon>Bacteria</taxon>
        <taxon>Bacillati</taxon>
        <taxon>Actinomycetota</taxon>
        <taxon>Actinomycetes</taxon>
        <taxon>Pseudonocardiales</taxon>
        <taxon>Pseudonocardiaceae</taxon>
        <taxon>Lentzea</taxon>
    </lineage>
</organism>
<gene>
    <name evidence="1" type="ORF">FXN61_21980</name>
</gene>
<evidence type="ECO:0008006" key="3">
    <source>
        <dbReference type="Google" id="ProtNLM"/>
    </source>
</evidence>
<protein>
    <recommendedName>
        <fullName evidence="3">NIPSNAP protein</fullName>
    </recommendedName>
</protein>
<comment type="caution">
    <text evidence="1">The sequence shown here is derived from an EMBL/GenBank/DDBJ whole genome shotgun (WGS) entry which is preliminary data.</text>
</comment>